<feature type="domain" description="HTH gntR-type" evidence="6">
    <location>
        <begin position="19"/>
        <end position="86"/>
    </location>
</feature>
<dbReference type="Pfam" id="PF00155">
    <property type="entry name" value="Aminotran_1_2"/>
    <property type="match status" value="1"/>
</dbReference>
<dbReference type="SUPFAM" id="SSF53383">
    <property type="entry name" value="PLP-dependent transferases"/>
    <property type="match status" value="1"/>
</dbReference>
<gene>
    <name evidence="7" type="ORF">MW290_13330</name>
</gene>
<evidence type="ECO:0000256" key="5">
    <source>
        <dbReference type="ARBA" id="ARBA00023163"/>
    </source>
</evidence>
<dbReference type="InterPro" id="IPR036390">
    <property type="entry name" value="WH_DNA-bd_sf"/>
</dbReference>
<dbReference type="Gene3D" id="3.40.640.10">
    <property type="entry name" value="Type I PLP-dependent aspartate aminotransferase-like (Major domain)"/>
    <property type="match status" value="1"/>
</dbReference>
<dbReference type="InterPro" id="IPR015424">
    <property type="entry name" value="PyrdxlP-dep_Trfase"/>
</dbReference>
<dbReference type="GO" id="GO:0008483">
    <property type="term" value="F:transaminase activity"/>
    <property type="evidence" value="ECO:0007669"/>
    <property type="project" value="UniProtKB-KW"/>
</dbReference>
<evidence type="ECO:0000313" key="8">
    <source>
        <dbReference type="Proteomes" id="UP001056201"/>
    </source>
</evidence>
<comment type="similarity">
    <text evidence="1">In the C-terminal section; belongs to the class-I pyridoxal-phosphate-dependent aminotransferase family.</text>
</comment>
<evidence type="ECO:0000313" key="7">
    <source>
        <dbReference type="EMBL" id="URI06871.1"/>
    </source>
</evidence>
<evidence type="ECO:0000256" key="1">
    <source>
        <dbReference type="ARBA" id="ARBA00005384"/>
    </source>
</evidence>
<dbReference type="InterPro" id="IPR051446">
    <property type="entry name" value="HTH_trans_reg/aminotransferase"/>
</dbReference>
<dbReference type="CDD" id="cd07377">
    <property type="entry name" value="WHTH_GntR"/>
    <property type="match status" value="1"/>
</dbReference>
<dbReference type="InterPro" id="IPR036388">
    <property type="entry name" value="WH-like_DNA-bd_sf"/>
</dbReference>
<dbReference type="PANTHER" id="PTHR46577">
    <property type="entry name" value="HTH-TYPE TRANSCRIPTIONAL REGULATORY PROTEIN GABR"/>
    <property type="match status" value="1"/>
</dbReference>
<dbReference type="PROSITE" id="PS50949">
    <property type="entry name" value="HTH_GNTR"/>
    <property type="match status" value="1"/>
</dbReference>
<sequence>MDYQLLFSRFAAQAEAAPWPRQRQLHECLRQAIRQGTLGGGVRLPASRTLAHELGIARNTVLYAYDQLATEGFVRPDRRGTVVAPWPSAANANTAAGHRPAPALRTGLSRRAQALQLTGSAEVADAAAAFTPGVPALQDFPLTLWRRLLERAWSQLRKPQLNYADPQGEATLREAIANHLRVARGALLEPGQVFITDGTQHSLDLVAHAFADAGDTVWIESPGYQGALAAFKGAQLKPIGMVVDAQGIAPSAADWQRHRPKLVYITPSHQYPTGSVLSMERRLALIAQARAASALLIEDDYDSEFRHDGPPLSCMQGLATDAPVLYLGTFSKTLFPALRIGFMVVPAALVAPLRQLLHGRSPRGRVAEQWALAEFMHSGQFSLHLRRMRRLYRQRRDALVAELTRQLGDVADVHGGSAGMHLALRLRDPHADDVSMSLWLRARGVVAPALSQHAIGQRTQPWRGFLLGYAQVPVEQMPERVQLLARAVRAATGP</sequence>
<dbReference type="PANTHER" id="PTHR46577:SF1">
    <property type="entry name" value="HTH-TYPE TRANSCRIPTIONAL REGULATORY PROTEIN GABR"/>
    <property type="match status" value="1"/>
</dbReference>
<keyword evidence="2" id="KW-0663">Pyridoxal phosphate</keyword>
<dbReference type="Pfam" id="PF00392">
    <property type="entry name" value="GntR"/>
    <property type="match status" value="1"/>
</dbReference>
<dbReference type="PRINTS" id="PR00035">
    <property type="entry name" value="HTHGNTR"/>
</dbReference>
<dbReference type="Proteomes" id="UP001056201">
    <property type="component" value="Chromosome 1"/>
</dbReference>
<evidence type="ECO:0000259" key="6">
    <source>
        <dbReference type="PROSITE" id="PS50949"/>
    </source>
</evidence>
<dbReference type="InterPro" id="IPR000524">
    <property type="entry name" value="Tscrpt_reg_HTH_GntR"/>
</dbReference>
<keyword evidence="3" id="KW-0805">Transcription regulation</keyword>
<evidence type="ECO:0000256" key="4">
    <source>
        <dbReference type="ARBA" id="ARBA00023125"/>
    </source>
</evidence>
<protein>
    <submittedName>
        <fullName evidence="7">PLP-dependent aminotransferase family protein</fullName>
    </submittedName>
</protein>
<dbReference type="InterPro" id="IPR015421">
    <property type="entry name" value="PyrdxlP-dep_Trfase_major"/>
</dbReference>
<keyword evidence="5" id="KW-0804">Transcription</keyword>
<dbReference type="SMART" id="SM00345">
    <property type="entry name" value="HTH_GNTR"/>
    <property type="match status" value="1"/>
</dbReference>
<keyword evidence="8" id="KW-1185">Reference proteome</keyword>
<dbReference type="RefSeq" id="WP_250195136.1">
    <property type="nucleotide sequence ID" value="NZ_CP097635.1"/>
</dbReference>
<dbReference type="CDD" id="cd00609">
    <property type="entry name" value="AAT_like"/>
    <property type="match status" value="1"/>
</dbReference>
<evidence type="ECO:0000256" key="3">
    <source>
        <dbReference type="ARBA" id="ARBA00023015"/>
    </source>
</evidence>
<dbReference type="EMBL" id="CP097635">
    <property type="protein sequence ID" value="URI06871.1"/>
    <property type="molecule type" value="Genomic_DNA"/>
</dbReference>
<name>A0ABY4S0K6_AQUTE</name>
<evidence type="ECO:0000256" key="2">
    <source>
        <dbReference type="ARBA" id="ARBA00022898"/>
    </source>
</evidence>
<keyword evidence="7" id="KW-0808">Transferase</keyword>
<organism evidence="7 8">
    <name type="scientific">Aquincola tertiaricarbonis</name>
    <dbReference type="NCBI Taxonomy" id="391953"/>
    <lineage>
        <taxon>Bacteria</taxon>
        <taxon>Pseudomonadati</taxon>
        <taxon>Pseudomonadota</taxon>
        <taxon>Betaproteobacteria</taxon>
        <taxon>Burkholderiales</taxon>
        <taxon>Sphaerotilaceae</taxon>
        <taxon>Aquincola</taxon>
    </lineage>
</organism>
<proteinExistence type="inferred from homology"/>
<keyword evidence="7" id="KW-0032">Aminotransferase</keyword>
<reference evidence="7" key="1">
    <citation type="submission" date="2022-05" db="EMBL/GenBank/DDBJ databases">
        <title>An RpoN-dependent PEP-CTERM gene is involved in floc formation of an Aquincola tertiaricarbonis strain.</title>
        <authorList>
            <person name="Qiu D."/>
            <person name="Xia M."/>
        </authorList>
    </citation>
    <scope>NUCLEOTIDE SEQUENCE</scope>
    <source>
        <strain evidence="7">RN12</strain>
    </source>
</reference>
<keyword evidence="4" id="KW-0238">DNA-binding</keyword>
<dbReference type="Gene3D" id="1.10.10.10">
    <property type="entry name" value="Winged helix-like DNA-binding domain superfamily/Winged helix DNA-binding domain"/>
    <property type="match status" value="1"/>
</dbReference>
<dbReference type="SUPFAM" id="SSF46785">
    <property type="entry name" value="Winged helix' DNA-binding domain"/>
    <property type="match status" value="1"/>
</dbReference>
<accession>A0ABY4S0K6</accession>
<dbReference type="InterPro" id="IPR004839">
    <property type="entry name" value="Aminotransferase_I/II_large"/>
</dbReference>